<keyword evidence="3" id="KW-1185">Reference proteome</keyword>
<dbReference type="Gene3D" id="3.40.50.1820">
    <property type="entry name" value="alpha/beta hydrolase"/>
    <property type="match status" value="1"/>
</dbReference>
<comment type="caution">
    <text evidence="2">The sequence shown here is derived from an EMBL/GenBank/DDBJ whole genome shotgun (WGS) entry which is preliminary data.</text>
</comment>
<dbReference type="RefSeq" id="WP_213009187.1">
    <property type="nucleotide sequence ID" value="NZ_BOQN01000066.1"/>
</dbReference>
<evidence type="ECO:0000313" key="3">
    <source>
        <dbReference type="Proteomes" id="UP000677082"/>
    </source>
</evidence>
<accession>A0A919W8E0</accession>
<protein>
    <recommendedName>
        <fullName evidence="1">Serine aminopeptidase S33 domain-containing protein</fullName>
    </recommendedName>
</protein>
<feature type="domain" description="Serine aminopeptidase S33" evidence="1">
    <location>
        <begin position="5"/>
        <end position="137"/>
    </location>
</feature>
<dbReference type="InterPro" id="IPR022742">
    <property type="entry name" value="Hydrolase_4"/>
</dbReference>
<dbReference type="AlphaFoldDB" id="A0A919W8E0"/>
<gene>
    <name evidence="2" type="ORF">Ato02nite_051590</name>
</gene>
<dbReference type="SUPFAM" id="SSF53474">
    <property type="entry name" value="alpha/beta-Hydrolases"/>
    <property type="match status" value="1"/>
</dbReference>
<dbReference type="Pfam" id="PF12146">
    <property type="entry name" value="Hydrolase_4"/>
    <property type="match status" value="1"/>
</dbReference>
<dbReference type="Proteomes" id="UP000677082">
    <property type="component" value="Unassembled WGS sequence"/>
</dbReference>
<proteinExistence type="predicted"/>
<name>A0A919W8E0_9ACTN</name>
<evidence type="ECO:0000313" key="2">
    <source>
        <dbReference type="EMBL" id="GIM93366.1"/>
    </source>
</evidence>
<dbReference type="EMBL" id="BOQN01000066">
    <property type="protein sequence ID" value="GIM93366.1"/>
    <property type="molecule type" value="Genomic_DNA"/>
</dbReference>
<reference evidence="2 3" key="1">
    <citation type="submission" date="2021-03" db="EMBL/GenBank/DDBJ databases">
        <title>Whole genome shotgun sequence of Actinoplanes toevensis NBRC 105298.</title>
        <authorList>
            <person name="Komaki H."/>
            <person name="Tamura T."/>
        </authorList>
    </citation>
    <scope>NUCLEOTIDE SEQUENCE [LARGE SCALE GENOMIC DNA]</scope>
    <source>
        <strain evidence="2 3">NBRC 105298</strain>
    </source>
</reference>
<sequence length="265" mass="28774">MTAPLVLIAPAMGIGSAYYRPLVDDFGRRGWPARALGRRGFERGQPRAGRANDWSYADEIADLATAVTQARAENRDRPVLLLGHSLGAQLAAGHELSHDPVDGVVTVGGALPYHRHYPLGGAHILTLATVIVPALTAVFGYLPKPAFGGPGARTLMREWARIAVSDRLPFPADRLVETPSLIISLDGDNYAPSRAVDAFARRLFDAAHTTRWEYRRADVRPGDSNGHVTWVRGAGQVVDQVVSWWNGQAAKISSRQPAPGDHRDR</sequence>
<dbReference type="InterPro" id="IPR029058">
    <property type="entry name" value="AB_hydrolase_fold"/>
</dbReference>
<evidence type="ECO:0000259" key="1">
    <source>
        <dbReference type="Pfam" id="PF12146"/>
    </source>
</evidence>
<organism evidence="2 3">
    <name type="scientific">Paractinoplanes toevensis</name>
    <dbReference type="NCBI Taxonomy" id="571911"/>
    <lineage>
        <taxon>Bacteria</taxon>
        <taxon>Bacillati</taxon>
        <taxon>Actinomycetota</taxon>
        <taxon>Actinomycetes</taxon>
        <taxon>Micromonosporales</taxon>
        <taxon>Micromonosporaceae</taxon>
        <taxon>Paractinoplanes</taxon>
    </lineage>
</organism>